<gene>
    <name evidence="4" type="ORF">FJU30_26555</name>
</gene>
<evidence type="ECO:0000256" key="1">
    <source>
        <dbReference type="ARBA" id="ARBA00022679"/>
    </source>
</evidence>
<dbReference type="InterPro" id="IPR016181">
    <property type="entry name" value="Acyl_CoA_acyltransferase"/>
</dbReference>
<dbReference type="GO" id="GO:0016747">
    <property type="term" value="F:acyltransferase activity, transferring groups other than amino-acyl groups"/>
    <property type="evidence" value="ECO:0007669"/>
    <property type="project" value="InterPro"/>
</dbReference>
<dbReference type="InterPro" id="IPR050832">
    <property type="entry name" value="Bact_Acetyltransf"/>
</dbReference>
<organism evidence="4 5">
    <name type="scientific">Affinibrenneria salicis</name>
    <dbReference type="NCBI Taxonomy" id="2590031"/>
    <lineage>
        <taxon>Bacteria</taxon>
        <taxon>Pseudomonadati</taxon>
        <taxon>Pseudomonadota</taxon>
        <taxon>Gammaproteobacteria</taxon>
        <taxon>Enterobacterales</taxon>
        <taxon>Pectobacteriaceae</taxon>
        <taxon>Affinibrenneria</taxon>
    </lineage>
</organism>
<keyword evidence="1 4" id="KW-0808">Transferase</keyword>
<evidence type="ECO:0000259" key="3">
    <source>
        <dbReference type="PROSITE" id="PS51186"/>
    </source>
</evidence>
<dbReference type="CDD" id="cd04301">
    <property type="entry name" value="NAT_SF"/>
    <property type="match status" value="1"/>
</dbReference>
<protein>
    <submittedName>
        <fullName evidence="4">GNAT family N-acetyltransferase</fullName>
    </submittedName>
</protein>
<dbReference type="InterPro" id="IPR000182">
    <property type="entry name" value="GNAT_dom"/>
</dbReference>
<dbReference type="RefSeq" id="WP_150437923.1">
    <property type="nucleotide sequence ID" value="NZ_VYKJ01000036.1"/>
</dbReference>
<keyword evidence="5" id="KW-1185">Reference proteome</keyword>
<dbReference type="Gene3D" id="3.40.630.30">
    <property type="match status" value="1"/>
</dbReference>
<comment type="caution">
    <text evidence="4">The sequence shown here is derived from an EMBL/GenBank/DDBJ whole genome shotgun (WGS) entry which is preliminary data.</text>
</comment>
<dbReference type="PANTHER" id="PTHR43877">
    <property type="entry name" value="AMINOALKYLPHOSPHONATE N-ACETYLTRANSFERASE-RELATED-RELATED"/>
    <property type="match status" value="1"/>
</dbReference>
<dbReference type="SUPFAM" id="SSF55729">
    <property type="entry name" value="Acyl-CoA N-acyltransferases (Nat)"/>
    <property type="match status" value="1"/>
</dbReference>
<sequence>MKIVLLNVATLPVYHQELADLLIDAVSHGASVGYDAPVSYEEAESYFHRLRPAVAQGERFLWIARDQDGIAGSIQLECCQKDNGRNRAEVQNLLVRSGKRRLGVGRQLLATLEKTALSQRRGLLYLNTQSGSPAESFYRSQGYRLLGELPDYACTPDGFYHPTAIYYKRLFAVNNTVRAIAS</sequence>
<accession>A0A5J5FR02</accession>
<dbReference type="OrthoDB" id="3389160at2"/>
<reference evidence="4 5" key="1">
    <citation type="submission" date="2019-09" db="EMBL/GenBank/DDBJ databases">
        <authorList>
            <person name="Li Y."/>
        </authorList>
    </citation>
    <scope>NUCLEOTIDE SEQUENCE [LARGE SCALE GENOMIC DNA]</scope>
    <source>
        <strain evidence="4 5">L3-3HA</strain>
    </source>
</reference>
<keyword evidence="2" id="KW-0012">Acyltransferase</keyword>
<name>A0A5J5FR02_9GAMM</name>
<dbReference type="Pfam" id="PF13508">
    <property type="entry name" value="Acetyltransf_7"/>
    <property type="match status" value="1"/>
</dbReference>
<dbReference type="EMBL" id="VYKJ01000036">
    <property type="protein sequence ID" value="KAA8993792.1"/>
    <property type="molecule type" value="Genomic_DNA"/>
</dbReference>
<evidence type="ECO:0000313" key="5">
    <source>
        <dbReference type="Proteomes" id="UP000335415"/>
    </source>
</evidence>
<evidence type="ECO:0000256" key="2">
    <source>
        <dbReference type="ARBA" id="ARBA00023315"/>
    </source>
</evidence>
<dbReference type="PROSITE" id="PS51186">
    <property type="entry name" value="GNAT"/>
    <property type="match status" value="1"/>
</dbReference>
<proteinExistence type="predicted"/>
<dbReference type="Proteomes" id="UP000335415">
    <property type="component" value="Unassembled WGS sequence"/>
</dbReference>
<dbReference type="AlphaFoldDB" id="A0A5J5FR02"/>
<feature type="domain" description="N-acetyltransferase" evidence="3">
    <location>
        <begin position="1"/>
        <end position="172"/>
    </location>
</feature>
<evidence type="ECO:0000313" key="4">
    <source>
        <dbReference type="EMBL" id="KAA8993792.1"/>
    </source>
</evidence>